<protein>
    <recommendedName>
        <fullName evidence="2">Reverse transcriptase domain-containing protein</fullName>
    </recommendedName>
</protein>
<reference evidence="1" key="1">
    <citation type="submission" date="2014-12" db="EMBL/GenBank/DDBJ databases">
        <title>Insight into the proteome of Arion vulgaris.</title>
        <authorList>
            <person name="Aradska J."/>
            <person name="Bulat T."/>
            <person name="Smidak R."/>
            <person name="Sarate P."/>
            <person name="Gangsoo J."/>
            <person name="Sialana F."/>
            <person name="Bilban M."/>
            <person name="Lubec G."/>
        </authorList>
    </citation>
    <scope>NUCLEOTIDE SEQUENCE</scope>
    <source>
        <tissue evidence="1">Skin</tissue>
    </source>
</reference>
<dbReference type="PANTHER" id="PTHR19446">
    <property type="entry name" value="REVERSE TRANSCRIPTASES"/>
    <property type="match status" value="1"/>
</dbReference>
<organism evidence="1">
    <name type="scientific">Arion vulgaris</name>
    <dbReference type="NCBI Taxonomy" id="1028688"/>
    <lineage>
        <taxon>Eukaryota</taxon>
        <taxon>Metazoa</taxon>
        <taxon>Spiralia</taxon>
        <taxon>Lophotrochozoa</taxon>
        <taxon>Mollusca</taxon>
        <taxon>Gastropoda</taxon>
        <taxon>Heterobranchia</taxon>
        <taxon>Euthyneura</taxon>
        <taxon>Panpulmonata</taxon>
        <taxon>Eupulmonata</taxon>
        <taxon>Stylommatophora</taxon>
        <taxon>Helicina</taxon>
        <taxon>Arionoidea</taxon>
        <taxon>Arionidae</taxon>
        <taxon>Arion</taxon>
    </lineage>
</organism>
<feature type="non-terminal residue" evidence="1">
    <location>
        <position position="135"/>
    </location>
</feature>
<name>A0A0B7BJH3_9EUPU</name>
<gene>
    <name evidence="1" type="primary">ORF187674</name>
</gene>
<sequence length="135" mass="15705">MAIEQSIQHCKQIERVIDLEDNMQTETPQITKAFENYYIDLYTKGNTQQHIQDDFMKYTKKLSQPVKDKLETELTLNDITQAVNTMQKNKSPGPDGLTVEFYQHFFPILGPLLLRVYTDSFEEKELPLSMNLSAI</sequence>
<evidence type="ECO:0000313" key="1">
    <source>
        <dbReference type="EMBL" id="CEK92315.1"/>
    </source>
</evidence>
<evidence type="ECO:0008006" key="2">
    <source>
        <dbReference type="Google" id="ProtNLM"/>
    </source>
</evidence>
<proteinExistence type="predicted"/>
<dbReference type="EMBL" id="HACG01045450">
    <property type="protein sequence ID" value="CEK92315.1"/>
    <property type="molecule type" value="Transcribed_RNA"/>
</dbReference>
<dbReference type="AlphaFoldDB" id="A0A0B7BJH3"/>
<accession>A0A0B7BJH3</accession>